<evidence type="ECO:0000256" key="1">
    <source>
        <dbReference type="ARBA" id="ARBA00005058"/>
    </source>
</evidence>
<evidence type="ECO:0000256" key="2">
    <source>
        <dbReference type="ARBA" id="ARBA00006751"/>
    </source>
</evidence>
<dbReference type="CDD" id="cd09009">
    <property type="entry name" value="PNP-EcPNPII_like"/>
    <property type="match status" value="1"/>
</dbReference>
<dbReference type="InterPro" id="IPR035994">
    <property type="entry name" value="Nucleoside_phosphorylase_sf"/>
</dbReference>
<comment type="catalytic activity">
    <reaction evidence="8">
        <text>2'-deoxyguanosine + phosphate = 2-deoxy-alpha-D-ribose 1-phosphate + guanine</text>
        <dbReference type="Rhea" id="RHEA:27738"/>
        <dbReference type="ChEBI" id="CHEBI:16235"/>
        <dbReference type="ChEBI" id="CHEBI:17172"/>
        <dbReference type="ChEBI" id="CHEBI:43474"/>
        <dbReference type="ChEBI" id="CHEBI:57259"/>
        <dbReference type="EC" id="2.4.2.1"/>
    </reaction>
</comment>
<dbReference type="NCBIfam" id="NF006054">
    <property type="entry name" value="PRK08202.1"/>
    <property type="match status" value="1"/>
</dbReference>
<evidence type="ECO:0000256" key="6">
    <source>
        <dbReference type="ARBA" id="ARBA00022679"/>
    </source>
</evidence>
<keyword evidence="6 11" id="KW-0808">Transferase</keyword>
<dbReference type="STRING" id="10195.A0A3M7T4C6"/>
<dbReference type="OrthoDB" id="10261782at2759"/>
<organism evidence="13 14">
    <name type="scientific">Brachionus plicatilis</name>
    <name type="common">Marine rotifer</name>
    <name type="synonym">Brachionus muelleri</name>
    <dbReference type="NCBI Taxonomy" id="10195"/>
    <lineage>
        <taxon>Eukaryota</taxon>
        <taxon>Metazoa</taxon>
        <taxon>Spiralia</taxon>
        <taxon>Gnathifera</taxon>
        <taxon>Rotifera</taxon>
        <taxon>Eurotatoria</taxon>
        <taxon>Monogononta</taxon>
        <taxon>Pseudotrocha</taxon>
        <taxon>Ploima</taxon>
        <taxon>Brachionidae</taxon>
        <taxon>Brachionus</taxon>
    </lineage>
</organism>
<name>A0A3M7T4C6_BRAPC</name>
<accession>A0A3M7T4C6</accession>
<evidence type="ECO:0000256" key="5">
    <source>
        <dbReference type="ARBA" id="ARBA00022676"/>
    </source>
</evidence>
<dbReference type="InterPro" id="IPR011270">
    <property type="entry name" value="Pur_Nuc_Pase_Ino/Guo-sp"/>
</dbReference>
<evidence type="ECO:0000256" key="3">
    <source>
        <dbReference type="ARBA" id="ARBA00011886"/>
    </source>
</evidence>
<evidence type="ECO:0000313" key="14">
    <source>
        <dbReference type="Proteomes" id="UP000276133"/>
    </source>
</evidence>
<dbReference type="UniPathway" id="UPA00606"/>
<dbReference type="PANTHER" id="PTHR11904:SF9">
    <property type="entry name" value="PURINE NUCLEOSIDE PHOSPHORYLASE-RELATED"/>
    <property type="match status" value="1"/>
</dbReference>
<dbReference type="Pfam" id="PF01048">
    <property type="entry name" value="PNP_UDP_1"/>
    <property type="match status" value="1"/>
</dbReference>
<dbReference type="GO" id="GO:0009116">
    <property type="term" value="P:nucleoside metabolic process"/>
    <property type="evidence" value="ECO:0007669"/>
    <property type="project" value="InterPro"/>
</dbReference>
<dbReference type="Proteomes" id="UP000276133">
    <property type="component" value="Unassembled WGS sequence"/>
</dbReference>
<dbReference type="InterPro" id="IPR000845">
    <property type="entry name" value="Nucleoside_phosphorylase_d"/>
</dbReference>
<dbReference type="PIRSF" id="PIRSF000477">
    <property type="entry name" value="PurNPase"/>
    <property type="match status" value="1"/>
</dbReference>
<dbReference type="PANTHER" id="PTHR11904">
    <property type="entry name" value="METHYLTHIOADENOSINE/PURINE NUCLEOSIDE PHOSPHORYLASE"/>
    <property type="match status" value="1"/>
</dbReference>
<dbReference type="EMBL" id="REGN01000326">
    <property type="protein sequence ID" value="RNA42690.1"/>
    <property type="molecule type" value="Genomic_DNA"/>
</dbReference>
<evidence type="ECO:0000256" key="9">
    <source>
        <dbReference type="ARBA" id="ARBA00023950"/>
    </source>
</evidence>
<comment type="caution">
    <text evidence="13">The sequence shown here is derived from an EMBL/GenBank/DDBJ whole genome shotgun (WGS) entry which is preliminary data.</text>
</comment>
<proteinExistence type="inferred from homology"/>
<comment type="function">
    <text evidence="11">The purine nucleoside phosphorylases catalyze the phosphorolytic breakdown of the N-glycosidic bond in the beta-(deoxy)ribonucleoside molecules, with the formation of the corresponding free purine bases and pentose-1-phosphate.</text>
</comment>
<reference evidence="13 14" key="1">
    <citation type="journal article" date="2018" name="Sci. Rep.">
        <title>Genomic signatures of local adaptation to the degree of environmental predictability in rotifers.</title>
        <authorList>
            <person name="Franch-Gras L."/>
            <person name="Hahn C."/>
            <person name="Garcia-Roger E.M."/>
            <person name="Carmona M.J."/>
            <person name="Serra M."/>
            <person name="Gomez A."/>
        </authorList>
    </citation>
    <scope>NUCLEOTIDE SEQUENCE [LARGE SCALE GENOMIC DNA]</scope>
    <source>
        <strain evidence="13">HYR1</strain>
    </source>
</reference>
<evidence type="ECO:0000259" key="12">
    <source>
        <dbReference type="Pfam" id="PF01048"/>
    </source>
</evidence>
<comment type="catalytic activity">
    <reaction evidence="10">
        <text>guanosine + phosphate = alpha-D-ribose 1-phosphate + guanine</text>
        <dbReference type="Rhea" id="RHEA:13233"/>
        <dbReference type="ChEBI" id="CHEBI:16235"/>
        <dbReference type="ChEBI" id="CHEBI:16750"/>
        <dbReference type="ChEBI" id="CHEBI:43474"/>
        <dbReference type="ChEBI" id="CHEBI:57720"/>
        <dbReference type="EC" id="2.4.2.1"/>
    </reaction>
</comment>
<dbReference type="NCBIfam" id="TIGR01700">
    <property type="entry name" value="PNPH"/>
    <property type="match status" value="1"/>
</dbReference>
<comment type="catalytic activity">
    <reaction evidence="7">
        <text>inosine + phosphate = alpha-D-ribose 1-phosphate + hypoxanthine</text>
        <dbReference type="Rhea" id="RHEA:27646"/>
        <dbReference type="ChEBI" id="CHEBI:17368"/>
        <dbReference type="ChEBI" id="CHEBI:17596"/>
        <dbReference type="ChEBI" id="CHEBI:43474"/>
        <dbReference type="ChEBI" id="CHEBI:57720"/>
        <dbReference type="EC" id="2.4.2.1"/>
    </reaction>
</comment>
<comment type="catalytic activity">
    <reaction evidence="9">
        <text>2'-deoxyinosine + phosphate = 2-deoxy-alpha-D-ribose 1-phosphate + hypoxanthine</text>
        <dbReference type="Rhea" id="RHEA:27750"/>
        <dbReference type="ChEBI" id="CHEBI:17368"/>
        <dbReference type="ChEBI" id="CHEBI:28997"/>
        <dbReference type="ChEBI" id="CHEBI:43474"/>
        <dbReference type="ChEBI" id="CHEBI:57259"/>
        <dbReference type="EC" id="2.4.2.1"/>
    </reaction>
</comment>
<evidence type="ECO:0000256" key="4">
    <source>
        <dbReference type="ARBA" id="ARBA00013834"/>
    </source>
</evidence>
<dbReference type="SUPFAM" id="SSF53167">
    <property type="entry name" value="Purine and uridine phosphorylases"/>
    <property type="match status" value="1"/>
</dbReference>
<keyword evidence="5 11" id="KW-0328">Glycosyltransferase</keyword>
<evidence type="ECO:0000256" key="7">
    <source>
        <dbReference type="ARBA" id="ARBA00023918"/>
    </source>
</evidence>
<dbReference type="Gene3D" id="3.40.50.1580">
    <property type="entry name" value="Nucleoside phosphorylase domain"/>
    <property type="match status" value="1"/>
</dbReference>
<feature type="domain" description="Nucleoside phosphorylase" evidence="12">
    <location>
        <begin position="54"/>
        <end position="305"/>
    </location>
</feature>
<comment type="similarity">
    <text evidence="2 11">Belongs to the PNP/MTAP phosphorylase family.</text>
</comment>
<sequence>MDETAEKVSQSFMKEFNLPREFINHEAITNAYYTYEKCESMANMIKNRVNFEPKVAIVCGSGLGDIGNLLENAVFIAYSEIPEFPRTTVLGHKGNLIFGNLSGMPVVCMQGRFHPFEGYSMALCTLPIKIFKLLGCKVVVLTNAAGGLNRSLNVGDIMLIKDHMSLPLLSLKNPLIGVNDDRFGPRFVPINKLYSKNLRDLFKECSKELNIPINEGVYGTIGGPSYETVADSKFCLASGMDCVGMSTSHEAIVAAYCGLKVLACSIITDMAPIDYDDHDPDHSEIVKIAAAKAKHLERLICSFLKKLKDNLNLLD</sequence>
<dbReference type="GO" id="GO:0004731">
    <property type="term" value="F:purine-nucleoside phosphorylase activity"/>
    <property type="evidence" value="ECO:0007669"/>
    <property type="project" value="UniProtKB-EC"/>
</dbReference>
<evidence type="ECO:0000256" key="8">
    <source>
        <dbReference type="ARBA" id="ARBA00023929"/>
    </source>
</evidence>
<dbReference type="InterPro" id="IPR011268">
    <property type="entry name" value="Purine_phosphorylase"/>
</dbReference>
<evidence type="ECO:0000313" key="13">
    <source>
        <dbReference type="EMBL" id="RNA42690.1"/>
    </source>
</evidence>
<dbReference type="EC" id="2.4.2.1" evidence="3 11"/>
<protein>
    <recommendedName>
        <fullName evidence="4 11">Purine nucleoside phosphorylase</fullName>
        <ecNumber evidence="3 11">2.4.2.1</ecNumber>
    </recommendedName>
    <alternativeName>
        <fullName evidence="11">Inosine-guanosine phosphorylase</fullName>
    </alternativeName>
</protein>
<dbReference type="AlphaFoldDB" id="A0A3M7T4C6"/>
<gene>
    <name evidence="13" type="ORF">BpHYR1_004412</name>
</gene>
<evidence type="ECO:0000256" key="11">
    <source>
        <dbReference type="PIRNR" id="PIRNR000477"/>
    </source>
</evidence>
<dbReference type="GO" id="GO:0005737">
    <property type="term" value="C:cytoplasm"/>
    <property type="evidence" value="ECO:0007669"/>
    <property type="project" value="TreeGrafter"/>
</dbReference>
<evidence type="ECO:0000256" key="10">
    <source>
        <dbReference type="ARBA" id="ARBA00023970"/>
    </source>
</evidence>
<comment type="pathway">
    <text evidence="1 11">Purine metabolism; purine nucleoside salvage.</text>
</comment>
<dbReference type="NCBIfam" id="TIGR01697">
    <property type="entry name" value="PNPH-PUNA-XAPA"/>
    <property type="match status" value="1"/>
</dbReference>
<keyword evidence="14" id="KW-1185">Reference proteome</keyword>
<dbReference type="GO" id="GO:0047975">
    <property type="term" value="F:guanosine phosphorylase activity"/>
    <property type="evidence" value="ECO:0007669"/>
    <property type="project" value="RHEA"/>
</dbReference>